<reference evidence="1" key="1">
    <citation type="submission" date="2022-10" db="EMBL/GenBank/DDBJ databases">
        <title>The complete genomes of actinobacterial strains from the NBC collection.</title>
        <authorList>
            <person name="Joergensen T.S."/>
            <person name="Alvarez Arevalo M."/>
            <person name="Sterndorff E.B."/>
            <person name="Faurdal D."/>
            <person name="Vuksanovic O."/>
            <person name="Mourched A.-S."/>
            <person name="Charusanti P."/>
            <person name="Shaw S."/>
            <person name="Blin K."/>
            <person name="Weber T."/>
        </authorList>
    </citation>
    <scope>NUCLEOTIDE SEQUENCE</scope>
    <source>
        <strain evidence="1">NBC_01401</strain>
    </source>
</reference>
<organism evidence="1">
    <name type="scientific">Streptomyces sp. NBC_01401</name>
    <dbReference type="NCBI Taxonomy" id="2903854"/>
    <lineage>
        <taxon>Bacteria</taxon>
        <taxon>Bacillati</taxon>
        <taxon>Actinomycetota</taxon>
        <taxon>Actinomycetes</taxon>
        <taxon>Kitasatosporales</taxon>
        <taxon>Streptomycetaceae</taxon>
        <taxon>Streptomyces</taxon>
    </lineage>
</organism>
<evidence type="ECO:0000313" key="1">
    <source>
        <dbReference type="EMBL" id="WTY98581.1"/>
    </source>
</evidence>
<name>A0AAU3GZY2_9ACTN</name>
<protein>
    <submittedName>
        <fullName evidence="1">Type II toxin-antitoxin system VapB family antitoxin</fullName>
    </submittedName>
</protein>
<dbReference type="InterPro" id="IPR019239">
    <property type="entry name" value="VapB_antitoxin"/>
</dbReference>
<dbReference type="Pfam" id="PF09957">
    <property type="entry name" value="VapB_antitoxin"/>
    <property type="match status" value="1"/>
</dbReference>
<accession>A0AAU3GZY2</accession>
<proteinExistence type="predicted"/>
<dbReference type="AlphaFoldDB" id="A0AAU3GZY2"/>
<dbReference type="EMBL" id="CP109535">
    <property type="protein sequence ID" value="WTY98581.1"/>
    <property type="molecule type" value="Genomic_DNA"/>
</dbReference>
<gene>
    <name evidence="1" type="ORF">OG626_28595</name>
</gene>
<sequence length="69" mass="7729">MSKLLLEVDDDALAKAAELLGTDTKKDTVNTALREVIARRSRAIALAELREMGARGEFDLLLDKRNYRP</sequence>